<evidence type="ECO:0000313" key="2">
    <source>
        <dbReference type="Proteomes" id="UP001497535"/>
    </source>
</evidence>
<keyword evidence="2" id="KW-1185">Reference proteome</keyword>
<dbReference type="Proteomes" id="UP001497535">
    <property type="component" value="Unassembled WGS sequence"/>
</dbReference>
<reference evidence="1" key="1">
    <citation type="submission" date="2023-11" db="EMBL/GenBank/DDBJ databases">
        <authorList>
            <person name="Poullet M."/>
        </authorList>
    </citation>
    <scope>NUCLEOTIDE SEQUENCE</scope>
    <source>
        <strain evidence="1">E1834</strain>
    </source>
</reference>
<dbReference type="EMBL" id="CAVMJV010000013">
    <property type="protein sequence ID" value="CAK5049055.1"/>
    <property type="molecule type" value="Genomic_DNA"/>
</dbReference>
<organism evidence="1 2">
    <name type="scientific">Meloidogyne enterolobii</name>
    <name type="common">Root-knot nematode worm</name>
    <name type="synonym">Meloidogyne mayaguensis</name>
    <dbReference type="NCBI Taxonomy" id="390850"/>
    <lineage>
        <taxon>Eukaryota</taxon>
        <taxon>Metazoa</taxon>
        <taxon>Ecdysozoa</taxon>
        <taxon>Nematoda</taxon>
        <taxon>Chromadorea</taxon>
        <taxon>Rhabditida</taxon>
        <taxon>Tylenchina</taxon>
        <taxon>Tylenchomorpha</taxon>
        <taxon>Tylenchoidea</taxon>
        <taxon>Meloidogynidae</taxon>
        <taxon>Meloidogyninae</taxon>
        <taxon>Meloidogyne</taxon>
    </lineage>
</organism>
<accession>A0ACB0YJ29</accession>
<evidence type="ECO:0000313" key="1">
    <source>
        <dbReference type="EMBL" id="CAK5049055.1"/>
    </source>
</evidence>
<sequence length="69" mass="8022">MLGSYSIFVNLNVSPYLLFLTIKSIQGLFFKFQNLLQIQRKSKIFILIEINVNGIFYNLLVSNQVYTSL</sequence>
<protein>
    <submittedName>
        <fullName evidence="1">Uncharacterized protein</fullName>
    </submittedName>
</protein>
<name>A0ACB0YJ29_MELEN</name>
<comment type="caution">
    <text evidence="1">The sequence shown here is derived from an EMBL/GenBank/DDBJ whole genome shotgun (WGS) entry which is preliminary data.</text>
</comment>
<gene>
    <name evidence="1" type="ORF">MENTE1834_LOCUS12935</name>
</gene>
<proteinExistence type="predicted"/>